<evidence type="ECO:0000313" key="2">
    <source>
        <dbReference type="Proteomes" id="UP000272942"/>
    </source>
</evidence>
<dbReference type="GO" id="GO:0004438">
    <property type="term" value="F:phosphatidylinositol-3-phosphate phosphatase activity"/>
    <property type="evidence" value="ECO:0007669"/>
    <property type="project" value="InterPro"/>
</dbReference>
<organism evidence="3">
    <name type="scientific">Echinostoma caproni</name>
    <dbReference type="NCBI Taxonomy" id="27848"/>
    <lineage>
        <taxon>Eukaryota</taxon>
        <taxon>Metazoa</taxon>
        <taxon>Spiralia</taxon>
        <taxon>Lophotrochozoa</taxon>
        <taxon>Platyhelminthes</taxon>
        <taxon>Trematoda</taxon>
        <taxon>Digenea</taxon>
        <taxon>Plagiorchiida</taxon>
        <taxon>Echinostomata</taxon>
        <taxon>Echinostomatoidea</taxon>
        <taxon>Echinostomatidae</taxon>
        <taxon>Echinostoma</taxon>
    </lineage>
</organism>
<dbReference type="EMBL" id="UZAN01048445">
    <property type="protein sequence ID" value="VDP86444.1"/>
    <property type="molecule type" value="Genomic_DNA"/>
</dbReference>
<reference evidence="1 2" key="2">
    <citation type="submission" date="2018-11" db="EMBL/GenBank/DDBJ databases">
        <authorList>
            <consortium name="Pathogen Informatics"/>
        </authorList>
    </citation>
    <scope>NUCLEOTIDE SEQUENCE [LARGE SCALE GENOMIC DNA]</scope>
    <source>
        <strain evidence="1 2">Egypt</strain>
    </source>
</reference>
<reference evidence="3" key="1">
    <citation type="submission" date="2016-06" db="UniProtKB">
        <authorList>
            <consortium name="WormBaseParasite"/>
        </authorList>
    </citation>
    <scope>IDENTIFICATION</scope>
</reference>
<protein>
    <submittedName>
        <fullName evidence="1 3">Uncharacterized protein</fullName>
    </submittedName>
</protein>
<gene>
    <name evidence="1" type="ORF">ECPE_LOCUS10078</name>
</gene>
<dbReference type="AlphaFoldDB" id="A0A183ASZ3"/>
<keyword evidence="2" id="KW-1185">Reference proteome</keyword>
<evidence type="ECO:0000313" key="3">
    <source>
        <dbReference type="WBParaSite" id="ECPE_0001011001-mRNA-1"/>
    </source>
</evidence>
<dbReference type="Proteomes" id="UP000272942">
    <property type="component" value="Unassembled WGS sequence"/>
</dbReference>
<name>A0A183ASZ3_9TREM</name>
<dbReference type="WBParaSite" id="ECPE_0001011001-mRNA-1">
    <property type="protein sequence ID" value="ECPE_0001011001-mRNA-1"/>
    <property type="gene ID" value="ECPE_0001011001"/>
</dbReference>
<accession>A0A183ASZ3</accession>
<dbReference type="OrthoDB" id="2408718at2759"/>
<sequence>MLYVTLAYDWFLFGHKLRTRMEMGEEILRFAFSYLAEVAGDTSLSVSAKRPRRMSARIGPGGLSMAIPSICRYPCLIT</sequence>
<proteinExistence type="predicted"/>
<evidence type="ECO:0000313" key="1">
    <source>
        <dbReference type="EMBL" id="VDP86444.1"/>
    </source>
</evidence>
<dbReference type="PANTHER" id="PTHR13524">
    <property type="entry name" value="MYOTUBULARIN-RELATED"/>
    <property type="match status" value="1"/>
</dbReference>
<dbReference type="InterPro" id="IPR039802">
    <property type="entry name" value="MTMR14"/>
</dbReference>
<dbReference type="PANTHER" id="PTHR13524:SF2">
    <property type="entry name" value="MYOTUBULARIN-RELATED PROTEIN 14"/>
    <property type="match status" value="1"/>
</dbReference>